<proteinExistence type="predicted"/>
<evidence type="ECO:0000313" key="3">
    <source>
        <dbReference type="Proteomes" id="UP000250235"/>
    </source>
</evidence>
<feature type="region of interest" description="Disordered" evidence="1">
    <location>
        <begin position="36"/>
        <end position="55"/>
    </location>
</feature>
<organism evidence="2 3">
    <name type="scientific">Dorcoceras hygrometricum</name>
    <dbReference type="NCBI Taxonomy" id="472368"/>
    <lineage>
        <taxon>Eukaryota</taxon>
        <taxon>Viridiplantae</taxon>
        <taxon>Streptophyta</taxon>
        <taxon>Embryophyta</taxon>
        <taxon>Tracheophyta</taxon>
        <taxon>Spermatophyta</taxon>
        <taxon>Magnoliopsida</taxon>
        <taxon>eudicotyledons</taxon>
        <taxon>Gunneridae</taxon>
        <taxon>Pentapetalae</taxon>
        <taxon>asterids</taxon>
        <taxon>lamiids</taxon>
        <taxon>Lamiales</taxon>
        <taxon>Gesneriaceae</taxon>
        <taxon>Didymocarpoideae</taxon>
        <taxon>Trichosporeae</taxon>
        <taxon>Loxocarpinae</taxon>
        <taxon>Dorcoceras</taxon>
    </lineage>
</organism>
<accession>A0A2Z7D1N7</accession>
<evidence type="ECO:0000256" key="1">
    <source>
        <dbReference type="SAM" id="MobiDB-lite"/>
    </source>
</evidence>
<dbReference type="Proteomes" id="UP000250235">
    <property type="component" value="Unassembled WGS sequence"/>
</dbReference>
<name>A0A2Z7D1N7_9LAMI</name>
<reference evidence="2 3" key="1">
    <citation type="journal article" date="2015" name="Proc. Natl. Acad. Sci. U.S.A.">
        <title>The resurrection genome of Boea hygrometrica: A blueprint for survival of dehydration.</title>
        <authorList>
            <person name="Xiao L."/>
            <person name="Yang G."/>
            <person name="Zhang L."/>
            <person name="Yang X."/>
            <person name="Zhao S."/>
            <person name="Ji Z."/>
            <person name="Zhou Q."/>
            <person name="Hu M."/>
            <person name="Wang Y."/>
            <person name="Chen M."/>
            <person name="Xu Y."/>
            <person name="Jin H."/>
            <person name="Xiao X."/>
            <person name="Hu G."/>
            <person name="Bao F."/>
            <person name="Hu Y."/>
            <person name="Wan P."/>
            <person name="Li L."/>
            <person name="Deng X."/>
            <person name="Kuang T."/>
            <person name="Xiang C."/>
            <person name="Zhu J.K."/>
            <person name="Oliver M.J."/>
            <person name="He Y."/>
        </authorList>
    </citation>
    <scope>NUCLEOTIDE SEQUENCE [LARGE SCALE GENOMIC DNA]</scope>
    <source>
        <strain evidence="3">cv. XS01</strain>
    </source>
</reference>
<protein>
    <submittedName>
        <fullName evidence="2">Protein DCL, chloroplastic-like</fullName>
    </submittedName>
</protein>
<dbReference type="EMBL" id="KQ990530">
    <property type="protein sequence ID" value="KZV53155.1"/>
    <property type="molecule type" value="Genomic_DNA"/>
</dbReference>
<evidence type="ECO:0000313" key="2">
    <source>
        <dbReference type="EMBL" id="KZV53155.1"/>
    </source>
</evidence>
<gene>
    <name evidence="2" type="ORF">F511_19009</name>
</gene>
<sequence>MRHPDSTKRQRITFNTQNQRADFSIPLALIRNQISTRSKHATRSLPNMRHPDSTKRQRITFNTQNQRADFSIPLALIRNQISLNDDV</sequence>
<dbReference type="AlphaFoldDB" id="A0A2Z7D1N7"/>
<keyword evidence="3" id="KW-1185">Reference proteome</keyword>